<protein>
    <submittedName>
        <fullName evidence="1">Uncharacterized protein</fullName>
    </submittedName>
</protein>
<organism evidence="1 2">
    <name type="scientific">Dendrolimus kikuchii</name>
    <dbReference type="NCBI Taxonomy" id="765133"/>
    <lineage>
        <taxon>Eukaryota</taxon>
        <taxon>Metazoa</taxon>
        <taxon>Ecdysozoa</taxon>
        <taxon>Arthropoda</taxon>
        <taxon>Hexapoda</taxon>
        <taxon>Insecta</taxon>
        <taxon>Pterygota</taxon>
        <taxon>Neoptera</taxon>
        <taxon>Endopterygota</taxon>
        <taxon>Lepidoptera</taxon>
        <taxon>Glossata</taxon>
        <taxon>Ditrysia</taxon>
        <taxon>Bombycoidea</taxon>
        <taxon>Lasiocampidae</taxon>
        <taxon>Dendrolimus</taxon>
    </lineage>
</organism>
<sequence>MDYLPTNPVLQFNVDTMEEIRKLYDLDNPARLEEALQILEDWIEKQNHFTEKKFDKAYLERVLIVAKGSVERAKSLMDNMCTFRTLLPKYFIASNLREELNSILWAVPLPKMTKDHDRVYVVKVNTVDIQPQDFITYCRWNIITCEYLKLHDYIRGIILIQDSRDIKLLDLIMKLSLTELQEIMTIILKGFGASLKQIHFINDTKLLDYILLLGKQFVSNKLLSRIKYHANAEALLEYIDPSILPVELGGTERSLNTIRDEWIDVLSSEDHIKYMRTMNEARTDETQRLEESFNSLHMGTPGSFRNLVVD</sequence>
<gene>
    <name evidence="1" type="ORF">K1T71_008489</name>
</gene>
<dbReference type="Proteomes" id="UP000824533">
    <property type="component" value="Linkage Group LG14"/>
</dbReference>
<comment type="caution">
    <text evidence="1">The sequence shown here is derived from an EMBL/GenBank/DDBJ whole genome shotgun (WGS) entry which is preliminary data.</text>
</comment>
<evidence type="ECO:0000313" key="1">
    <source>
        <dbReference type="EMBL" id="KAJ0176315.1"/>
    </source>
</evidence>
<evidence type="ECO:0000313" key="2">
    <source>
        <dbReference type="Proteomes" id="UP000824533"/>
    </source>
</evidence>
<name>A0ACC1CXW4_9NEOP</name>
<accession>A0ACC1CXW4</accession>
<proteinExistence type="predicted"/>
<dbReference type="EMBL" id="CM034400">
    <property type="protein sequence ID" value="KAJ0176315.1"/>
    <property type="molecule type" value="Genomic_DNA"/>
</dbReference>
<keyword evidence="2" id="KW-1185">Reference proteome</keyword>
<reference evidence="1 2" key="1">
    <citation type="journal article" date="2021" name="Front. Genet.">
        <title>Chromosome-Level Genome Assembly Reveals Significant Gene Expansion in the Toll and IMD Signaling Pathways of Dendrolimus kikuchii.</title>
        <authorList>
            <person name="Zhou J."/>
            <person name="Wu P."/>
            <person name="Xiong Z."/>
            <person name="Liu N."/>
            <person name="Zhao N."/>
            <person name="Ji M."/>
            <person name="Qiu Y."/>
            <person name="Yang B."/>
        </authorList>
    </citation>
    <scope>NUCLEOTIDE SEQUENCE [LARGE SCALE GENOMIC DNA]</scope>
    <source>
        <strain evidence="1">Ann1</strain>
    </source>
</reference>